<dbReference type="GO" id="GO:0006654">
    <property type="term" value="P:phosphatidic acid biosynthetic process"/>
    <property type="evidence" value="ECO:0007669"/>
    <property type="project" value="TreeGrafter"/>
</dbReference>
<dbReference type="GO" id="GO:0055088">
    <property type="term" value="P:lipid homeostasis"/>
    <property type="evidence" value="ECO:0007669"/>
    <property type="project" value="TreeGrafter"/>
</dbReference>
<proteinExistence type="predicted"/>
<reference evidence="3 4" key="1">
    <citation type="submission" date="2016-06" db="EMBL/GenBank/DDBJ databases">
        <authorList>
            <person name="Kjaerup R.B."/>
            <person name="Dalgaard T.S."/>
            <person name="Juul-Madsen H.R."/>
        </authorList>
    </citation>
    <scope>NUCLEOTIDE SEQUENCE [LARGE SCALE GENOMIC DNA]</scope>
    <source>
        <strain evidence="3 4">DSM 43821</strain>
    </source>
</reference>
<dbReference type="GO" id="GO:0042171">
    <property type="term" value="F:lysophosphatidic acid acyltransferase activity"/>
    <property type="evidence" value="ECO:0007669"/>
    <property type="project" value="TreeGrafter"/>
</dbReference>
<organism evidence="3 4">
    <name type="scientific">Micromonospora purpureochromogenes</name>
    <dbReference type="NCBI Taxonomy" id="47872"/>
    <lineage>
        <taxon>Bacteria</taxon>
        <taxon>Bacillati</taxon>
        <taxon>Actinomycetota</taxon>
        <taxon>Actinomycetes</taxon>
        <taxon>Micromonosporales</taxon>
        <taxon>Micromonosporaceae</taxon>
        <taxon>Micromonospora</taxon>
    </lineage>
</organism>
<dbReference type="PANTHER" id="PTHR42886:SF29">
    <property type="entry name" value="PUMMELIG, ISOFORM A"/>
    <property type="match status" value="1"/>
</dbReference>
<dbReference type="EMBL" id="LT607410">
    <property type="protein sequence ID" value="SCF44591.1"/>
    <property type="molecule type" value="Genomic_DNA"/>
</dbReference>
<sequence length="260" mass="28236">MRKKGQPCAPPFPADVTTSYHDGPLGRMRSRAVGEPRSDVPELVLVQGMGVADYLMPGLGALGGWTRAHLVELPGFAGSGEPPHELTVAEFGETVADWLAAQRLGPVLLAGHSSGTQVAVQAAVGHPDVHGVVLASPTVDPVARGPLRLFIRWRLDGRREPPGLTESHRPEWKRAGLARMLHLARAHLDHTIEEPVTRLEVPLLVIRGRDDVISTSRWGRQLAALAPTGEYVEVAGAHTFPWLDPKAWTEPTRRIATRLD</sequence>
<dbReference type="InterPro" id="IPR000073">
    <property type="entry name" value="AB_hydrolase_1"/>
</dbReference>
<gene>
    <name evidence="3" type="ORF">GA0074696_6027</name>
</gene>
<evidence type="ECO:0000256" key="1">
    <source>
        <dbReference type="SAM" id="MobiDB-lite"/>
    </source>
</evidence>
<dbReference type="PANTHER" id="PTHR42886">
    <property type="entry name" value="RE40534P-RELATED"/>
    <property type="match status" value="1"/>
</dbReference>
<protein>
    <submittedName>
        <fullName evidence="3">Lysophospholipase, alpha-beta hydrolase superfamily</fullName>
    </submittedName>
</protein>
<dbReference type="GO" id="GO:0052689">
    <property type="term" value="F:carboxylic ester hydrolase activity"/>
    <property type="evidence" value="ECO:0007669"/>
    <property type="project" value="TreeGrafter"/>
</dbReference>
<dbReference type="SUPFAM" id="SSF53474">
    <property type="entry name" value="alpha/beta-Hydrolases"/>
    <property type="match status" value="1"/>
</dbReference>
<accession>A0A1C5AHN9</accession>
<evidence type="ECO:0000313" key="3">
    <source>
        <dbReference type="EMBL" id="SCF44591.1"/>
    </source>
</evidence>
<feature type="domain" description="AB hydrolase-1" evidence="2">
    <location>
        <begin position="44"/>
        <end position="247"/>
    </location>
</feature>
<dbReference type="Proteomes" id="UP000198228">
    <property type="component" value="Chromosome I"/>
</dbReference>
<dbReference type="InterPro" id="IPR029058">
    <property type="entry name" value="AB_hydrolase_fold"/>
</dbReference>
<evidence type="ECO:0000259" key="2">
    <source>
        <dbReference type="Pfam" id="PF12697"/>
    </source>
</evidence>
<dbReference type="AlphaFoldDB" id="A0A1C5AHN9"/>
<dbReference type="Pfam" id="PF12697">
    <property type="entry name" value="Abhydrolase_6"/>
    <property type="match status" value="1"/>
</dbReference>
<evidence type="ECO:0000313" key="4">
    <source>
        <dbReference type="Proteomes" id="UP000198228"/>
    </source>
</evidence>
<feature type="region of interest" description="Disordered" evidence="1">
    <location>
        <begin position="1"/>
        <end position="23"/>
    </location>
</feature>
<keyword evidence="3" id="KW-0378">Hydrolase</keyword>
<name>A0A1C5AHN9_9ACTN</name>
<dbReference type="Gene3D" id="3.40.50.1820">
    <property type="entry name" value="alpha/beta hydrolase"/>
    <property type="match status" value="1"/>
</dbReference>